<organism evidence="9 10">
    <name type="scientific">Aurantimicrobium minutum</name>
    <dbReference type="NCBI Taxonomy" id="708131"/>
    <lineage>
        <taxon>Bacteria</taxon>
        <taxon>Bacillati</taxon>
        <taxon>Actinomycetota</taxon>
        <taxon>Actinomycetes</taxon>
        <taxon>Micrococcales</taxon>
        <taxon>Microbacteriaceae</taxon>
        <taxon>Aurantimicrobium</taxon>
    </lineage>
</organism>
<evidence type="ECO:0000313" key="9">
    <source>
        <dbReference type="EMBL" id="BAU99649.1"/>
    </source>
</evidence>
<dbReference type="CDD" id="cd01189">
    <property type="entry name" value="INT_ICEBs1_C_like"/>
    <property type="match status" value="1"/>
</dbReference>
<evidence type="ECO:0000256" key="4">
    <source>
        <dbReference type="ARBA" id="ARBA00023172"/>
    </source>
</evidence>
<evidence type="ECO:0000259" key="7">
    <source>
        <dbReference type="PROSITE" id="PS51898"/>
    </source>
</evidence>
<evidence type="ECO:0000259" key="8">
    <source>
        <dbReference type="PROSITE" id="PS51900"/>
    </source>
</evidence>
<feature type="domain" description="Tyr recombinase" evidence="7">
    <location>
        <begin position="170"/>
        <end position="376"/>
    </location>
</feature>
<dbReference type="OrthoDB" id="1822491at2"/>
<evidence type="ECO:0000256" key="5">
    <source>
        <dbReference type="PROSITE-ProRule" id="PRU01248"/>
    </source>
</evidence>
<dbReference type="Gene3D" id="1.10.443.10">
    <property type="entry name" value="Intergrase catalytic core"/>
    <property type="match status" value="1"/>
</dbReference>
<dbReference type="InterPro" id="IPR002104">
    <property type="entry name" value="Integrase_catalytic"/>
</dbReference>
<dbReference type="GO" id="GO:0006310">
    <property type="term" value="P:DNA recombination"/>
    <property type="evidence" value="ECO:0007669"/>
    <property type="project" value="UniProtKB-KW"/>
</dbReference>
<sequence>MARASKGEGSIVRDGDGWRARVTVDGKRKSVRASTKAEAAQKRRELLQRRDAGTLTSGSSPTFEAWSTHWLEAIAELAPMTHQGYRWYLNHYINPVIGSITLEKLKPEHLEKLYNSMRDGTHQKLKKPVSPATVRQAHSIIRRALKIATQRGHAGRNVALLVSIPAVPKAQTEALSIADAQAILAAAENSPYRARWVIALLLGLRPGEALGLTWDNIDLEAGELHVRHQLQHIAGRGLILKDAPKTDAGHRTVKMPQFLTQLLVEHRAQQLRIRAEEGDDWVGWQYNGKPIPLVFTQRNGMPISTRLDDDHWRELVSQAGLPHTRRYTARHTAATIMLDQIGDVAVVAATLGHSDPSFTYRVYVHALEEKKVTLAERLNAFAPK</sequence>
<keyword evidence="2" id="KW-0229">DNA integration</keyword>
<evidence type="ECO:0000256" key="6">
    <source>
        <dbReference type="SAM" id="MobiDB-lite"/>
    </source>
</evidence>
<dbReference type="InterPro" id="IPR011010">
    <property type="entry name" value="DNA_brk_join_enz"/>
</dbReference>
<dbReference type="Pfam" id="PF14659">
    <property type="entry name" value="Phage_int_SAM_3"/>
    <property type="match status" value="1"/>
</dbReference>
<evidence type="ECO:0000256" key="3">
    <source>
        <dbReference type="ARBA" id="ARBA00023125"/>
    </source>
</evidence>
<keyword evidence="3 5" id="KW-0238">DNA-binding</keyword>
<dbReference type="KEGG" id="amin:AUMI_111070"/>
<dbReference type="Proteomes" id="UP000243847">
    <property type="component" value="Chromosome sequence1"/>
</dbReference>
<accession>A0A173LXQ9</accession>
<dbReference type="SUPFAM" id="SSF56349">
    <property type="entry name" value="DNA breaking-rejoining enzymes"/>
    <property type="match status" value="1"/>
</dbReference>
<dbReference type="Gene3D" id="1.10.150.130">
    <property type="match status" value="1"/>
</dbReference>
<evidence type="ECO:0000256" key="2">
    <source>
        <dbReference type="ARBA" id="ARBA00022908"/>
    </source>
</evidence>
<dbReference type="EMBL" id="AP017457">
    <property type="protein sequence ID" value="BAU99649.1"/>
    <property type="molecule type" value="Genomic_DNA"/>
</dbReference>
<protein>
    <submittedName>
        <fullName evidence="9">Phage integrase</fullName>
    </submittedName>
</protein>
<gene>
    <name evidence="9" type="ORF">AUMI_111070</name>
</gene>
<dbReference type="RefSeq" id="WP_096382320.1">
    <property type="nucleotide sequence ID" value="NZ_AP017457.1"/>
</dbReference>
<dbReference type="PANTHER" id="PTHR30349:SF41">
    <property type="entry name" value="INTEGRASE_RECOMBINASE PROTEIN MJ0367-RELATED"/>
    <property type="match status" value="1"/>
</dbReference>
<reference evidence="9 10" key="1">
    <citation type="journal article" date="2016" name="Genome Announc.">
        <title>Complete Genome Sequence of Aurantimicrobium minutum Type Strain KNCT, a Planktonic Ultramicrobacterium Isolated from River Water.</title>
        <authorList>
            <person name="Nakai R."/>
            <person name="Fujisawa T."/>
            <person name="Nakamura Y."/>
            <person name="Nishide H."/>
            <person name="Uchiyama I."/>
            <person name="Baba T."/>
            <person name="Toyoda A."/>
            <person name="Fujiyama A."/>
            <person name="Naganuma T."/>
            <person name="Niki H."/>
        </authorList>
    </citation>
    <scope>NUCLEOTIDE SEQUENCE [LARGE SCALE GENOMIC DNA]</scope>
    <source>
        <strain evidence="9 10">KNC</strain>
    </source>
</reference>
<evidence type="ECO:0000313" key="10">
    <source>
        <dbReference type="Proteomes" id="UP000243847"/>
    </source>
</evidence>
<dbReference type="InterPro" id="IPR004107">
    <property type="entry name" value="Integrase_SAM-like_N"/>
</dbReference>
<dbReference type="PROSITE" id="PS51900">
    <property type="entry name" value="CB"/>
    <property type="match status" value="1"/>
</dbReference>
<dbReference type="GO" id="GO:0003677">
    <property type="term" value="F:DNA binding"/>
    <property type="evidence" value="ECO:0007669"/>
    <property type="project" value="UniProtKB-UniRule"/>
</dbReference>
<dbReference type="AlphaFoldDB" id="A0A173LXQ9"/>
<feature type="domain" description="Core-binding (CB)" evidence="8">
    <location>
        <begin position="61"/>
        <end position="149"/>
    </location>
</feature>
<dbReference type="PANTHER" id="PTHR30349">
    <property type="entry name" value="PHAGE INTEGRASE-RELATED"/>
    <property type="match status" value="1"/>
</dbReference>
<dbReference type="GeneID" id="80452297"/>
<dbReference type="InterPro" id="IPR044068">
    <property type="entry name" value="CB"/>
</dbReference>
<keyword evidence="4" id="KW-0233">DNA recombination</keyword>
<dbReference type="PROSITE" id="PS51898">
    <property type="entry name" value="TYR_RECOMBINASE"/>
    <property type="match status" value="1"/>
</dbReference>
<evidence type="ECO:0000256" key="1">
    <source>
        <dbReference type="ARBA" id="ARBA00008857"/>
    </source>
</evidence>
<proteinExistence type="inferred from homology"/>
<dbReference type="Pfam" id="PF00589">
    <property type="entry name" value="Phage_integrase"/>
    <property type="match status" value="1"/>
</dbReference>
<feature type="region of interest" description="Disordered" evidence="6">
    <location>
        <begin position="23"/>
        <end position="60"/>
    </location>
</feature>
<dbReference type="InterPro" id="IPR013762">
    <property type="entry name" value="Integrase-like_cat_sf"/>
</dbReference>
<feature type="compositionally biased region" description="Basic and acidic residues" evidence="6">
    <location>
        <begin position="39"/>
        <end position="52"/>
    </location>
</feature>
<dbReference type="InterPro" id="IPR050090">
    <property type="entry name" value="Tyrosine_recombinase_XerCD"/>
</dbReference>
<comment type="similarity">
    <text evidence="1">Belongs to the 'phage' integrase family.</text>
</comment>
<dbReference type="GO" id="GO:0015074">
    <property type="term" value="P:DNA integration"/>
    <property type="evidence" value="ECO:0007669"/>
    <property type="project" value="UniProtKB-KW"/>
</dbReference>
<name>A0A173LXQ9_9MICO</name>
<dbReference type="InterPro" id="IPR010998">
    <property type="entry name" value="Integrase_recombinase_N"/>
</dbReference>